<protein>
    <submittedName>
        <fullName evidence="2">Uncharacterized protein</fullName>
    </submittedName>
</protein>
<evidence type="ECO:0000313" key="3">
    <source>
        <dbReference type="Proteomes" id="UP001307849"/>
    </source>
</evidence>
<comment type="caution">
    <text evidence="2">The sequence shown here is derived from an EMBL/GenBank/DDBJ whole genome shotgun (WGS) entry which is preliminary data.</text>
</comment>
<organism evidence="2 3">
    <name type="scientific">Arthrobotrys conoides</name>
    <dbReference type="NCBI Taxonomy" id="74498"/>
    <lineage>
        <taxon>Eukaryota</taxon>
        <taxon>Fungi</taxon>
        <taxon>Dikarya</taxon>
        <taxon>Ascomycota</taxon>
        <taxon>Pezizomycotina</taxon>
        <taxon>Orbiliomycetes</taxon>
        <taxon>Orbiliales</taxon>
        <taxon>Orbiliaceae</taxon>
        <taxon>Arthrobotrys</taxon>
    </lineage>
</organism>
<feature type="region of interest" description="Disordered" evidence="1">
    <location>
        <begin position="1"/>
        <end position="47"/>
    </location>
</feature>
<proteinExistence type="predicted"/>
<keyword evidence="3" id="KW-1185">Reference proteome</keyword>
<dbReference type="EMBL" id="JAVHJM010000006">
    <property type="protein sequence ID" value="KAK6513257.1"/>
    <property type="molecule type" value="Genomic_DNA"/>
</dbReference>
<dbReference type="AlphaFoldDB" id="A0AAN8NMJ0"/>
<name>A0AAN8NMJ0_9PEZI</name>
<sequence>MQVSSGHAAHFSESGSAAQTLAPPAERHNHAQFGVAGQVASAGGGGGADEVGAGTVYMVGVVEHKSLGAVVQGTLHSLLLQQRSSTWAHRGQ</sequence>
<evidence type="ECO:0000256" key="1">
    <source>
        <dbReference type="SAM" id="MobiDB-lite"/>
    </source>
</evidence>
<gene>
    <name evidence="2" type="ORF">TWF506_009416</name>
</gene>
<evidence type="ECO:0000313" key="2">
    <source>
        <dbReference type="EMBL" id="KAK6513257.1"/>
    </source>
</evidence>
<reference evidence="2 3" key="1">
    <citation type="submission" date="2019-10" db="EMBL/GenBank/DDBJ databases">
        <authorList>
            <person name="Palmer J.M."/>
        </authorList>
    </citation>
    <scope>NUCLEOTIDE SEQUENCE [LARGE SCALE GENOMIC DNA]</scope>
    <source>
        <strain evidence="2 3">TWF506</strain>
    </source>
</reference>
<dbReference type="Proteomes" id="UP001307849">
    <property type="component" value="Unassembled WGS sequence"/>
</dbReference>
<accession>A0AAN8NMJ0</accession>